<evidence type="ECO:0000313" key="3">
    <source>
        <dbReference type="Proteomes" id="UP000823388"/>
    </source>
</evidence>
<accession>A0A8T0TK23</accession>
<proteinExistence type="predicted"/>
<sequence length="167" mass="17809">MWDAPASCRRFGEERGHGRRFGEERGCGRWRGRGGGVATGVGEEGPSGFRRGGGPARRCWRRLGGAAATCCSAGERRCTATSRGRGRGRAQVQGEAPGGGGNVGGSNYRAPLQLRVKFIGSKFTGRLVGSRAILRKPTNPTTATAPAPNAEEGERERFARPVTRRRN</sequence>
<gene>
    <name evidence="2" type="ORF">PVAP13_4NG313850</name>
</gene>
<dbReference type="AlphaFoldDB" id="A0A8T0TK23"/>
<evidence type="ECO:0000313" key="2">
    <source>
        <dbReference type="EMBL" id="KAG2608319.1"/>
    </source>
</evidence>
<dbReference type="EMBL" id="CM029044">
    <property type="protein sequence ID" value="KAG2608319.1"/>
    <property type="molecule type" value="Genomic_DNA"/>
</dbReference>
<dbReference type="Proteomes" id="UP000823388">
    <property type="component" value="Chromosome 4N"/>
</dbReference>
<protein>
    <submittedName>
        <fullName evidence="2">Uncharacterized protein</fullName>
    </submittedName>
</protein>
<feature type="region of interest" description="Disordered" evidence="1">
    <location>
        <begin position="79"/>
        <end position="105"/>
    </location>
</feature>
<keyword evidence="3" id="KW-1185">Reference proteome</keyword>
<feature type="region of interest" description="Disordered" evidence="1">
    <location>
        <begin position="134"/>
        <end position="167"/>
    </location>
</feature>
<comment type="caution">
    <text evidence="2">The sequence shown here is derived from an EMBL/GenBank/DDBJ whole genome shotgun (WGS) entry which is preliminary data.</text>
</comment>
<evidence type="ECO:0000256" key="1">
    <source>
        <dbReference type="SAM" id="MobiDB-lite"/>
    </source>
</evidence>
<organism evidence="2 3">
    <name type="scientific">Panicum virgatum</name>
    <name type="common">Blackwell switchgrass</name>
    <dbReference type="NCBI Taxonomy" id="38727"/>
    <lineage>
        <taxon>Eukaryota</taxon>
        <taxon>Viridiplantae</taxon>
        <taxon>Streptophyta</taxon>
        <taxon>Embryophyta</taxon>
        <taxon>Tracheophyta</taxon>
        <taxon>Spermatophyta</taxon>
        <taxon>Magnoliopsida</taxon>
        <taxon>Liliopsida</taxon>
        <taxon>Poales</taxon>
        <taxon>Poaceae</taxon>
        <taxon>PACMAD clade</taxon>
        <taxon>Panicoideae</taxon>
        <taxon>Panicodae</taxon>
        <taxon>Paniceae</taxon>
        <taxon>Panicinae</taxon>
        <taxon>Panicum</taxon>
        <taxon>Panicum sect. Hiantes</taxon>
    </lineage>
</organism>
<name>A0A8T0TK23_PANVG</name>
<reference evidence="2" key="1">
    <citation type="submission" date="2020-05" db="EMBL/GenBank/DDBJ databases">
        <title>WGS assembly of Panicum virgatum.</title>
        <authorList>
            <person name="Lovell J.T."/>
            <person name="Jenkins J."/>
            <person name="Shu S."/>
            <person name="Juenger T.E."/>
            <person name="Schmutz J."/>
        </authorList>
    </citation>
    <scope>NUCLEOTIDE SEQUENCE</scope>
    <source>
        <strain evidence="2">AP13</strain>
    </source>
</reference>
<feature type="compositionally biased region" description="Low complexity" evidence="1">
    <location>
        <begin position="137"/>
        <end position="150"/>
    </location>
</feature>